<organism evidence="2 3">
    <name type="scientific">Actinacidiphila bryophytorum</name>
    <dbReference type="NCBI Taxonomy" id="1436133"/>
    <lineage>
        <taxon>Bacteria</taxon>
        <taxon>Bacillati</taxon>
        <taxon>Actinomycetota</taxon>
        <taxon>Actinomycetes</taxon>
        <taxon>Kitasatosporales</taxon>
        <taxon>Streptomycetaceae</taxon>
        <taxon>Actinacidiphila</taxon>
    </lineage>
</organism>
<evidence type="ECO:0000313" key="2">
    <source>
        <dbReference type="EMBL" id="CAG7651727.1"/>
    </source>
</evidence>
<dbReference type="AlphaFoldDB" id="A0A9W4H4X2"/>
<proteinExistence type="predicted"/>
<gene>
    <name evidence="2" type="ORF">SBRY_50687</name>
</gene>
<accession>A0A9W4H4X2</accession>
<feature type="region of interest" description="Disordered" evidence="1">
    <location>
        <begin position="1"/>
        <end position="21"/>
    </location>
</feature>
<evidence type="ECO:0000313" key="3">
    <source>
        <dbReference type="Proteomes" id="UP001153328"/>
    </source>
</evidence>
<dbReference type="EMBL" id="CAJVAX010000019">
    <property type="protein sequence ID" value="CAG7651727.1"/>
    <property type="molecule type" value="Genomic_DNA"/>
</dbReference>
<feature type="region of interest" description="Disordered" evidence="1">
    <location>
        <begin position="297"/>
        <end position="353"/>
    </location>
</feature>
<feature type="compositionally biased region" description="Basic and acidic residues" evidence="1">
    <location>
        <begin position="239"/>
        <end position="257"/>
    </location>
</feature>
<name>A0A9W4H4X2_9ACTN</name>
<keyword evidence="3" id="KW-1185">Reference proteome</keyword>
<protein>
    <submittedName>
        <fullName evidence="2">Uncharacterized protein</fullName>
    </submittedName>
</protein>
<feature type="region of interest" description="Disordered" evidence="1">
    <location>
        <begin position="236"/>
        <end position="274"/>
    </location>
</feature>
<reference evidence="2" key="1">
    <citation type="submission" date="2021-06" db="EMBL/GenBank/DDBJ databases">
        <authorList>
            <person name="Arsene-Ploetze F."/>
        </authorList>
    </citation>
    <scope>NUCLEOTIDE SEQUENCE</scope>
    <source>
        <strain evidence="2">SBRY1</strain>
    </source>
</reference>
<comment type="caution">
    <text evidence="2">The sequence shown here is derived from an EMBL/GenBank/DDBJ whole genome shotgun (WGS) entry which is preliminary data.</text>
</comment>
<evidence type="ECO:0000256" key="1">
    <source>
        <dbReference type="SAM" id="MobiDB-lite"/>
    </source>
</evidence>
<sequence length="353" mass="36748">MASPGRPSAPGPPTGRFSGPAHRLRIVQDGRAGVARERGLLRGRDLPAEAVGRHVLQVVLDRRAGVQRLAQFRLVTHCGDPVGRRVDAALEDQGVADAADGAGGDQPLVHHPDALGAALPERVDHGLQVLLVDDQVVGLRVGDAGDEGGRVGRCVVEGDLDRGSGERVGARVPGQGVGPGLLRGTQPAALPGQPVDVLPDAGELVLQLAIAGVLGANGVGQLRQRVVAADVHALGGVETHPEDQSGQREDSRTEHSQRYGAGDSTGGGGGCASTAIRRHRTLSPYNQRKHYANGRPAAAAPLAGNGPPPPIRQTAPHIRRGYAAHRQETPSCRSHGSARRPTSPRPRRRPPPP</sequence>
<dbReference type="Proteomes" id="UP001153328">
    <property type="component" value="Unassembled WGS sequence"/>
</dbReference>